<name>A0A9W9W4P4_9EURO</name>
<dbReference type="EMBL" id="JAPZBU010000005">
    <property type="protein sequence ID" value="KAJ5403340.1"/>
    <property type="molecule type" value="Genomic_DNA"/>
</dbReference>
<sequence length="130" mass="14755">MSRLNGSAYNVYVAFCRPRYECASHWIILLSHPGSALCTWYHVAGGPARNKPYRFEIKEVQRLNSPDFAEKIWISGIPADHASELEEIAESIPLQESQNWTVRVVRALEKQGLVPRNTSAHFLEPYVGTN</sequence>
<evidence type="ECO:0000313" key="2">
    <source>
        <dbReference type="Proteomes" id="UP001147747"/>
    </source>
</evidence>
<proteinExistence type="predicted"/>
<organism evidence="1 2">
    <name type="scientific">Penicillium cosmopolitanum</name>
    <dbReference type="NCBI Taxonomy" id="1131564"/>
    <lineage>
        <taxon>Eukaryota</taxon>
        <taxon>Fungi</taxon>
        <taxon>Dikarya</taxon>
        <taxon>Ascomycota</taxon>
        <taxon>Pezizomycotina</taxon>
        <taxon>Eurotiomycetes</taxon>
        <taxon>Eurotiomycetidae</taxon>
        <taxon>Eurotiales</taxon>
        <taxon>Aspergillaceae</taxon>
        <taxon>Penicillium</taxon>
    </lineage>
</organism>
<dbReference type="Pfam" id="PF20174">
    <property type="entry name" value="DUF6540"/>
    <property type="match status" value="1"/>
</dbReference>
<dbReference type="InterPro" id="IPR046670">
    <property type="entry name" value="DUF6540"/>
</dbReference>
<dbReference type="RefSeq" id="XP_056490582.1">
    <property type="nucleotide sequence ID" value="XM_056627848.1"/>
</dbReference>
<accession>A0A9W9W4P4</accession>
<keyword evidence="2" id="KW-1185">Reference proteome</keyword>
<comment type="caution">
    <text evidence="1">The sequence shown here is derived from an EMBL/GenBank/DDBJ whole genome shotgun (WGS) entry which is preliminary data.</text>
</comment>
<reference evidence="1" key="1">
    <citation type="submission" date="2022-12" db="EMBL/GenBank/DDBJ databases">
        <authorList>
            <person name="Petersen C."/>
        </authorList>
    </citation>
    <scope>NUCLEOTIDE SEQUENCE</scope>
    <source>
        <strain evidence="1">IBT 29677</strain>
    </source>
</reference>
<evidence type="ECO:0000313" key="1">
    <source>
        <dbReference type="EMBL" id="KAJ5403340.1"/>
    </source>
</evidence>
<protein>
    <submittedName>
        <fullName evidence="1">Uncharacterized protein</fullName>
    </submittedName>
</protein>
<dbReference type="AlphaFoldDB" id="A0A9W9W4P4"/>
<dbReference type="OrthoDB" id="5296964at2759"/>
<dbReference type="Proteomes" id="UP001147747">
    <property type="component" value="Unassembled WGS sequence"/>
</dbReference>
<dbReference type="GeneID" id="81366828"/>
<gene>
    <name evidence="1" type="ORF">N7509_003211</name>
</gene>
<reference evidence="1" key="2">
    <citation type="journal article" date="2023" name="IMA Fungus">
        <title>Comparative genomic study of the Penicillium genus elucidates a diverse pangenome and 15 lateral gene transfer events.</title>
        <authorList>
            <person name="Petersen C."/>
            <person name="Sorensen T."/>
            <person name="Nielsen M.R."/>
            <person name="Sondergaard T.E."/>
            <person name="Sorensen J.L."/>
            <person name="Fitzpatrick D.A."/>
            <person name="Frisvad J.C."/>
            <person name="Nielsen K.L."/>
        </authorList>
    </citation>
    <scope>NUCLEOTIDE SEQUENCE</scope>
    <source>
        <strain evidence="1">IBT 29677</strain>
    </source>
</reference>